<dbReference type="WBParaSite" id="Csp11.Scaffold574.g4356.t1">
    <property type="protein sequence ID" value="Csp11.Scaffold574.g4356.t1"/>
    <property type="gene ID" value="Csp11.Scaffold574.g4356"/>
</dbReference>
<name>A0A1I7TBM5_9PELO</name>
<dbReference type="eggNOG" id="KOG0810">
    <property type="taxonomic scope" value="Eukaryota"/>
</dbReference>
<evidence type="ECO:0000256" key="4">
    <source>
        <dbReference type="ARBA" id="ARBA00022692"/>
    </source>
</evidence>
<dbReference type="GO" id="GO:0000149">
    <property type="term" value="F:SNARE binding"/>
    <property type="evidence" value="ECO:0007669"/>
    <property type="project" value="TreeGrafter"/>
</dbReference>
<feature type="domain" description="T-SNARE coiled-coil homology" evidence="12">
    <location>
        <begin position="186"/>
        <end position="248"/>
    </location>
</feature>
<dbReference type="Proteomes" id="UP000095282">
    <property type="component" value="Unplaced"/>
</dbReference>
<proteinExistence type="inferred from homology"/>
<dbReference type="GO" id="GO:0006906">
    <property type="term" value="P:vesicle fusion"/>
    <property type="evidence" value="ECO:0007669"/>
    <property type="project" value="TreeGrafter"/>
</dbReference>
<keyword evidence="6 11" id="KW-1133">Transmembrane helix</keyword>
<comment type="similarity">
    <text evidence="2 9">Belongs to the syntaxin family.</text>
</comment>
<feature type="transmembrane region" description="Helical" evidence="11">
    <location>
        <begin position="260"/>
        <end position="280"/>
    </location>
</feature>
<keyword evidence="7" id="KW-0175">Coiled coil</keyword>
<dbReference type="Pfam" id="PF00804">
    <property type="entry name" value="Syntaxin"/>
    <property type="match status" value="1"/>
</dbReference>
<evidence type="ECO:0000256" key="10">
    <source>
        <dbReference type="SAM" id="MobiDB-lite"/>
    </source>
</evidence>
<keyword evidence="5" id="KW-0532">Neurotransmitter transport</keyword>
<protein>
    <submittedName>
        <fullName evidence="14">t-SNARE coiled-coil homology domain-containing protein</fullName>
    </submittedName>
</protein>
<dbReference type="AlphaFoldDB" id="A0A1I7TBM5"/>
<dbReference type="Pfam" id="PF05739">
    <property type="entry name" value="SNARE"/>
    <property type="match status" value="1"/>
</dbReference>
<evidence type="ECO:0000256" key="2">
    <source>
        <dbReference type="ARBA" id="ARBA00009063"/>
    </source>
</evidence>
<accession>A0A1I7TBM5</accession>
<keyword evidence="8 11" id="KW-0472">Membrane</keyword>
<keyword evidence="4 11" id="KW-0812">Transmembrane</keyword>
<evidence type="ECO:0000256" key="6">
    <source>
        <dbReference type="ARBA" id="ARBA00022989"/>
    </source>
</evidence>
<dbReference type="GO" id="GO:0012505">
    <property type="term" value="C:endomembrane system"/>
    <property type="evidence" value="ECO:0007669"/>
    <property type="project" value="TreeGrafter"/>
</dbReference>
<evidence type="ECO:0000313" key="13">
    <source>
        <dbReference type="Proteomes" id="UP000095282"/>
    </source>
</evidence>
<dbReference type="PROSITE" id="PS50192">
    <property type="entry name" value="T_SNARE"/>
    <property type="match status" value="1"/>
</dbReference>
<dbReference type="Gene3D" id="1.20.58.70">
    <property type="match status" value="1"/>
</dbReference>
<dbReference type="PANTHER" id="PTHR19957:SF310">
    <property type="entry name" value="SYNTAXIN-4-RELATED"/>
    <property type="match status" value="1"/>
</dbReference>
<feature type="compositionally biased region" description="Basic and acidic residues" evidence="10">
    <location>
        <begin position="8"/>
        <end position="18"/>
    </location>
</feature>
<evidence type="ECO:0000256" key="11">
    <source>
        <dbReference type="SAM" id="Phobius"/>
    </source>
</evidence>
<comment type="subcellular location">
    <subcellularLocation>
        <location evidence="1">Membrane</location>
        <topology evidence="1">Single-pass type IV membrane protein</topology>
    </subcellularLocation>
</comment>
<dbReference type="InterPro" id="IPR010989">
    <property type="entry name" value="SNARE"/>
</dbReference>
<dbReference type="GO" id="GO:0005484">
    <property type="term" value="F:SNAP receptor activity"/>
    <property type="evidence" value="ECO:0007669"/>
    <property type="project" value="InterPro"/>
</dbReference>
<evidence type="ECO:0000256" key="8">
    <source>
        <dbReference type="ARBA" id="ARBA00023136"/>
    </source>
</evidence>
<dbReference type="GO" id="GO:0051046">
    <property type="term" value="P:regulation of secretion"/>
    <property type="evidence" value="ECO:0007669"/>
    <property type="project" value="UniProtKB-ARBA"/>
</dbReference>
<keyword evidence="3" id="KW-0813">Transport</keyword>
<dbReference type="PANTHER" id="PTHR19957">
    <property type="entry name" value="SYNTAXIN"/>
    <property type="match status" value="1"/>
</dbReference>
<dbReference type="InterPro" id="IPR006011">
    <property type="entry name" value="Syntaxin_N"/>
</dbReference>
<dbReference type="SUPFAM" id="SSF47661">
    <property type="entry name" value="t-snare proteins"/>
    <property type="match status" value="1"/>
</dbReference>
<dbReference type="GO" id="GO:0006887">
    <property type="term" value="P:exocytosis"/>
    <property type="evidence" value="ECO:0007669"/>
    <property type="project" value="TreeGrafter"/>
</dbReference>
<dbReference type="GO" id="GO:0006836">
    <property type="term" value="P:neurotransmitter transport"/>
    <property type="evidence" value="ECO:0007669"/>
    <property type="project" value="UniProtKB-KW"/>
</dbReference>
<dbReference type="GO" id="GO:0048278">
    <property type="term" value="P:vesicle docking"/>
    <property type="evidence" value="ECO:0007669"/>
    <property type="project" value="TreeGrafter"/>
</dbReference>
<evidence type="ECO:0000256" key="5">
    <source>
        <dbReference type="ARBA" id="ARBA00022775"/>
    </source>
</evidence>
<evidence type="ECO:0000256" key="3">
    <source>
        <dbReference type="ARBA" id="ARBA00022448"/>
    </source>
</evidence>
<dbReference type="GO" id="GO:0031201">
    <property type="term" value="C:SNARE complex"/>
    <property type="evidence" value="ECO:0007669"/>
    <property type="project" value="TreeGrafter"/>
</dbReference>
<dbReference type="STRING" id="1561998.A0A1I7TBM5"/>
<sequence length="283" mass="32404">MQQLSGMEEGRGSAEDLSRNTTNGSLEHFLQSVDSIRHVLMMLNRDREAIRLEQEESLAAGYTDQAKCRRVNEHSDQFIKQARVVRKRLSEASAELEKYPQSNVGTGRARHEQVRSLLDSFRSIMTKFNEDQTSYKQRAGRKVAAYLRKQDIQVSDEKIDEVIENGSLLGLTRSIQLGVEQKKALCNDVQTRATDLRIMEKQIQEVEELFEDLHNLVQQQGETIDRIETSVCAAGEYAREGERNVKSAVEMRRKGQKWKFVMAFVLVIVVLILLAIFKFLSPI</sequence>
<evidence type="ECO:0000259" key="12">
    <source>
        <dbReference type="PROSITE" id="PS50192"/>
    </source>
</evidence>
<feature type="region of interest" description="Disordered" evidence="10">
    <location>
        <begin position="1"/>
        <end position="23"/>
    </location>
</feature>
<evidence type="ECO:0000256" key="7">
    <source>
        <dbReference type="ARBA" id="ARBA00023054"/>
    </source>
</evidence>
<evidence type="ECO:0000313" key="14">
    <source>
        <dbReference type="WBParaSite" id="Csp11.Scaffold574.g4356.t1"/>
    </source>
</evidence>
<dbReference type="FunFam" id="1.20.58.70:FF:000027">
    <property type="entry name" value="Putative syntaxin-3"/>
    <property type="match status" value="1"/>
</dbReference>
<dbReference type="InterPro" id="IPR000727">
    <property type="entry name" value="T_SNARE_dom"/>
</dbReference>
<dbReference type="PROSITE" id="PS00914">
    <property type="entry name" value="SYNTAXIN"/>
    <property type="match status" value="1"/>
</dbReference>
<organism evidence="13 14">
    <name type="scientific">Caenorhabditis tropicalis</name>
    <dbReference type="NCBI Taxonomy" id="1561998"/>
    <lineage>
        <taxon>Eukaryota</taxon>
        <taxon>Metazoa</taxon>
        <taxon>Ecdysozoa</taxon>
        <taxon>Nematoda</taxon>
        <taxon>Chromadorea</taxon>
        <taxon>Rhabditida</taxon>
        <taxon>Rhabditina</taxon>
        <taxon>Rhabditomorpha</taxon>
        <taxon>Rhabditoidea</taxon>
        <taxon>Rhabditidae</taxon>
        <taxon>Peloderinae</taxon>
        <taxon>Caenorhabditis</taxon>
    </lineage>
</organism>
<keyword evidence="13" id="KW-1185">Reference proteome</keyword>
<evidence type="ECO:0000256" key="1">
    <source>
        <dbReference type="ARBA" id="ARBA00004211"/>
    </source>
</evidence>
<dbReference type="GO" id="GO:0006886">
    <property type="term" value="P:intracellular protein transport"/>
    <property type="evidence" value="ECO:0007669"/>
    <property type="project" value="InterPro"/>
</dbReference>
<reference evidence="14" key="1">
    <citation type="submission" date="2016-11" db="UniProtKB">
        <authorList>
            <consortium name="WormBaseParasite"/>
        </authorList>
    </citation>
    <scope>IDENTIFICATION</scope>
</reference>
<dbReference type="Gene3D" id="1.20.5.110">
    <property type="match status" value="1"/>
</dbReference>
<dbReference type="InterPro" id="IPR045242">
    <property type="entry name" value="Syntaxin"/>
</dbReference>
<dbReference type="SMART" id="SM00397">
    <property type="entry name" value="t_SNARE"/>
    <property type="match status" value="1"/>
</dbReference>
<dbReference type="SMART" id="SM00503">
    <property type="entry name" value="SynN"/>
    <property type="match status" value="1"/>
</dbReference>
<dbReference type="InterPro" id="IPR006012">
    <property type="entry name" value="Syntaxin/epimorphin_CS"/>
</dbReference>
<dbReference type="GO" id="GO:0005886">
    <property type="term" value="C:plasma membrane"/>
    <property type="evidence" value="ECO:0007669"/>
    <property type="project" value="TreeGrafter"/>
</dbReference>
<evidence type="ECO:0000256" key="9">
    <source>
        <dbReference type="RuleBase" id="RU003858"/>
    </source>
</evidence>